<reference evidence="2 3" key="1">
    <citation type="submission" date="2018-06" db="EMBL/GenBank/DDBJ databases">
        <title>Genomic Encyclopedia of Type Strains, Phase IV (KMG-IV): sequencing the most valuable type-strain genomes for metagenomic binning, comparative biology and taxonomic classification.</title>
        <authorList>
            <person name="Goeker M."/>
        </authorList>
    </citation>
    <scope>NUCLEOTIDE SEQUENCE [LARGE SCALE GENOMIC DNA]</scope>
    <source>
        <strain evidence="2 3">DSM 45521</strain>
    </source>
</reference>
<evidence type="ECO:0000313" key="3">
    <source>
        <dbReference type="Proteomes" id="UP000247591"/>
    </source>
</evidence>
<protein>
    <submittedName>
        <fullName evidence="2">Uncharacterized protein</fullName>
    </submittedName>
</protein>
<evidence type="ECO:0000256" key="1">
    <source>
        <dbReference type="SAM" id="MobiDB-lite"/>
    </source>
</evidence>
<accession>A0A318RII0</accession>
<organism evidence="2 3">
    <name type="scientific">Williamsia limnetica</name>
    <dbReference type="NCBI Taxonomy" id="882452"/>
    <lineage>
        <taxon>Bacteria</taxon>
        <taxon>Bacillati</taxon>
        <taxon>Actinomycetota</taxon>
        <taxon>Actinomycetes</taxon>
        <taxon>Mycobacteriales</taxon>
        <taxon>Nocardiaceae</taxon>
        <taxon>Williamsia</taxon>
    </lineage>
</organism>
<gene>
    <name evidence="2" type="ORF">DFR67_11293</name>
</gene>
<dbReference type="EMBL" id="QJSP01000012">
    <property type="protein sequence ID" value="PYE14632.1"/>
    <property type="molecule type" value="Genomic_DNA"/>
</dbReference>
<name>A0A318RII0_WILLI</name>
<sequence>MSLSNYSSNLDRNTPGAADPNETKRSLDAQLEHVLGLEDGWQGPDSLAPTPAAREFFEKYFDGLQSSYWTESTPTATPAGGLHMEWSRDGSDYSADILAGGQLLLKVVAPTATDNAELHIEEPTTAMLRKFIMRGLPID</sequence>
<evidence type="ECO:0000313" key="2">
    <source>
        <dbReference type="EMBL" id="PYE14632.1"/>
    </source>
</evidence>
<dbReference type="OrthoDB" id="8456019at2"/>
<comment type="caution">
    <text evidence="2">The sequence shown here is derived from an EMBL/GenBank/DDBJ whole genome shotgun (WGS) entry which is preliminary data.</text>
</comment>
<dbReference type="RefSeq" id="WP_110471269.1">
    <property type="nucleotide sequence ID" value="NZ_QJSP01000012.1"/>
</dbReference>
<feature type="region of interest" description="Disordered" evidence="1">
    <location>
        <begin position="1"/>
        <end position="23"/>
    </location>
</feature>
<keyword evidence="3" id="KW-1185">Reference proteome</keyword>
<dbReference type="AlphaFoldDB" id="A0A318RII0"/>
<feature type="compositionally biased region" description="Polar residues" evidence="1">
    <location>
        <begin position="1"/>
        <end position="12"/>
    </location>
</feature>
<dbReference type="Proteomes" id="UP000247591">
    <property type="component" value="Unassembled WGS sequence"/>
</dbReference>
<proteinExistence type="predicted"/>